<dbReference type="GO" id="GO:0008483">
    <property type="term" value="F:transaminase activity"/>
    <property type="evidence" value="ECO:0007669"/>
    <property type="project" value="InterPro"/>
</dbReference>
<dbReference type="AlphaFoldDB" id="A0A9W8Z2D3"/>
<dbReference type="CDD" id="cd00610">
    <property type="entry name" value="OAT_like"/>
    <property type="match status" value="1"/>
</dbReference>
<keyword evidence="2 3" id="KW-0663">Pyridoxal phosphate</keyword>
<dbReference type="Gene3D" id="3.40.640.10">
    <property type="entry name" value="Type I PLP-dependent aspartate aminotransferase-like (Major domain)"/>
    <property type="match status" value="1"/>
</dbReference>
<evidence type="ECO:0000256" key="2">
    <source>
        <dbReference type="ARBA" id="ARBA00022898"/>
    </source>
</evidence>
<evidence type="ECO:0000313" key="4">
    <source>
        <dbReference type="EMBL" id="KAJ4397374.1"/>
    </source>
</evidence>
<dbReference type="NCBIfam" id="NF004718">
    <property type="entry name" value="PRK06062.1"/>
    <property type="match status" value="1"/>
</dbReference>
<gene>
    <name evidence="4" type="ORF">N0V93_001599</name>
</gene>
<dbReference type="OrthoDB" id="10261433at2759"/>
<dbReference type="InterPro" id="IPR015424">
    <property type="entry name" value="PyrdxlP-dep_Trfase"/>
</dbReference>
<dbReference type="InterPro" id="IPR015421">
    <property type="entry name" value="PyrdxlP-dep_Trfase_major"/>
</dbReference>
<dbReference type="GO" id="GO:0030170">
    <property type="term" value="F:pyridoxal phosphate binding"/>
    <property type="evidence" value="ECO:0007669"/>
    <property type="project" value="InterPro"/>
</dbReference>
<dbReference type="SUPFAM" id="SSF53383">
    <property type="entry name" value="PLP-dependent transferases"/>
    <property type="match status" value="1"/>
</dbReference>
<dbReference type="InterPro" id="IPR015422">
    <property type="entry name" value="PyrdxlP-dep_Trfase_small"/>
</dbReference>
<organism evidence="4 5">
    <name type="scientific">Gnomoniopsis smithogilvyi</name>
    <dbReference type="NCBI Taxonomy" id="1191159"/>
    <lineage>
        <taxon>Eukaryota</taxon>
        <taxon>Fungi</taxon>
        <taxon>Dikarya</taxon>
        <taxon>Ascomycota</taxon>
        <taxon>Pezizomycotina</taxon>
        <taxon>Sordariomycetes</taxon>
        <taxon>Sordariomycetidae</taxon>
        <taxon>Diaporthales</taxon>
        <taxon>Gnomoniaceae</taxon>
        <taxon>Gnomoniopsis</taxon>
    </lineage>
</organism>
<dbReference type="Gene3D" id="3.90.1150.10">
    <property type="entry name" value="Aspartate Aminotransferase, domain 1"/>
    <property type="match status" value="1"/>
</dbReference>
<dbReference type="InterPro" id="IPR005814">
    <property type="entry name" value="Aminotrans_3"/>
</dbReference>
<protein>
    <submittedName>
        <fullName evidence="4">Uncharacterized protein</fullName>
    </submittedName>
</protein>
<evidence type="ECO:0000256" key="3">
    <source>
        <dbReference type="RuleBase" id="RU003560"/>
    </source>
</evidence>
<dbReference type="Pfam" id="PF00202">
    <property type="entry name" value="Aminotran_3"/>
    <property type="match status" value="1"/>
</dbReference>
<evidence type="ECO:0000256" key="1">
    <source>
        <dbReference type="ARBA" id="ARBA00008954"/>
    </source>
</evidence>
<dbReference type="PANTHER" id="PTHR43094">
    <property type="entry name" value="AMINOTRANSFERASE"/>
    <property type="match status" value="1"/>
</dbReference>
<sequence length="455" mass="49273">MGSVAPVTEDLDALSFQLDRANVFHSWSAQAALNPLTIAGASGSECWDYSGKRYLDFSSQLINTNIGHTHPKVVAAIKQQAEILPTIAPAHANLARGQAAELILKHANKLNPDEEKFFEKVFFTNGGADANENAIRMARLSTGRDTVLSTYRSYHGSTGSAIVATGDFRRVQNQYARGHTHFFGPFTYRSEFWSSSPEEETARALQHLRRVIECEGTTAIAAIILETIPGTAGVITPPAGWLSGVRKLCDEFGIVLILDEVMAGFGRTGDYFAWQNKELNPERVRPDLITFAKGVNGGYVPAGGVILSKPISRAFDERFYPGGLTYSGHPLAMAAIVATLKAYEEEGIVDNAAAIGKDVLGPGLRKLGEKHRIVGEVRGMGVFWALDLVSDPATKAPIAASIVGKIKNECVKKGLLPFVVENRVHVTPPCVVTKEQVEKALVIYDEVLTAVEAEL</sequence>
<proteinExistence type="inferred from homology"/>
<dbReference type="GO" id="GO:0005829">
    <property type="term" value="C:cytosol"/>
    <property type="evidence" value="ECO:0007669"/>
    <property type="project" value="TreeGrafter"/>
</dbReference>
<keyword evidence="5" id="KW-1185">Reference proteome</keyword>
<name>A0A9W8Z2D3_9PEZI</name>
<accession>A0A9W8Z2D3</accession>
<dbReference type="EMBL" id="JAPEVB010000001">
    <property type="protein sequence ID" value="KAJ4397374.1"/>
    <property type="molecule type" value="Genomic_DNA"/>
</dbReference>
<dbReference type="PANTHER" id="PTHR43094:SF1">
    <property type="entry name" value="AMINOTRANSFERASE CLASS-III"/>
    <property type="match status" value="1"/>
</dbReference>
<dbReference type="Proteomes" id="UP001140453">
    <property type="component" value="Unassembled WGS sequence"/>
</dbReference>
<comment type="caution">
    <text evidence="4">The sequence shown here is derived from an EMBL/GenBank/DDBJ whole genome shotgun (WGS) entry which is preliminary data.</text>
</comment>
<dbReference type="PIRSF" id="PIRSF000521">
    <property type="entry name" value="Transaminase_4ab_Lys_Orn"/>
    <property type="match status" value="1"/>
</dbReference>
<evidence type="ECO:0000313" key="5">
    <source>
        <dbReference type="Proteomes" id="UP001140453"/>
    </source>
</evidence>
<reference evidence="4" key="1">
    <citation type="submission" date="2022-10" db="EMBL/GenBank/DDBJ databases">
        <title>Tapping the CABI collections for fungal endophytes: first genome assemblies for Collariella, Neodidymelliopsis, Ascochyta clinopodiicola, Didymella pomorum, Didymosphaeria variabile, Neocosmospora piperis and Neocucurbitaria cava.</title>
        <authorList>
            <person name="Hill R."/>
        </authorList>
    </citation>
    <scope>NUCLEOTIDE SEQUENCE</scope>
    <source>
        <strain evidence="4">IMI 355082</strain>
    </source>
</reference>
<comment type="similarity">
    <text evidence="1 3">Belongs to the class-III pyridoxal-phosphate-dependent aminotransferase family.</text>
</comment>